<organism evidence="3">
    <name type="scientific">Listeria seeligeri FSL N1-067</name>
    <dbReference type="NCBI Taxonomy" id="702453"/>
    <lineage>
        <taxon>Bacteria</taxon>
        <taxon>Bacillati</taxon>
        <taxon>Bacillota</taxon>
        <taxon>Bacilli</taxon>
        <taxon>Bacillales</taxon>
        <taxon>Listeriaceae</taxon>
        <taxon>Listeria</taxon>
    </lineage>
</organism>
<dbReference type="Proteomes" id="UP000004302">
    <property type="component" value="Chromosome"/>
</dbReference>
<evidence type="ECO:0000256" key="1">
    <source>
        <dbReference type="SAM" id="MobiDB-lite"/>
    </source>
</evidence>
<name>E3ZLK8_LISSE</name>
<evidence type="ECO:0000256" key="2">
    <source>
        <dbReference type="SAM" id="Phobius"/>
    </source>
</evidence>
<evidence type="ECO:0000313" key="3">
    <source>
        <dbReference type="EMBL" id="EFS01490.1"/>
    </source>
</evidence>
<reference evidence="3" key="1">
    <citation type="journal article" date="2010" name="Microbiol. Resour. Announc.">
        <title>Comparative genomics of the bacterial genus Listeria: Genome evolution is characterized by limited gene acquisition and limited gene loss.</title>
        <authorList>
            <person name="den Bakker H.C."/>
            <person name="Cummings C.A."/>
            <person name="Ferreira V."/>
            <person name="Vatta P."/>
            <person name="Orsi R.H."/>
            <person name="Degoricija L."/>
            <person name="Barker M."/>
            <person name="Petrauskene O."/>
            <person name="Furtado M.R."/>
            <person name="Wiedmann M."/>
        </authorList>
    </citation>
    <scope>NUCLEOTIDE SEQUENCE [LARGE SCALE GENOMIC DNA]</scope>
    <source>
        <strain evidence="3">FSL N1-067</strain>
    </source>
</reference>
<feature type="transmembrane region" description="Helical" evidence="2">
    <location>
        <begin position="55"/>
        <end position="72"/>
    </location>
</feature>
<feature type="compositionally biased region" description="Basic and acidic residues" evidence="1">
    <location>
        <begin position="30"/>
        <end position="47"/>
    </location>
</feature>
<comment type="caution">
    <text evidence="3">The sequence shown here is derived from an EMBL/GenBank/DDBJ whole genome shotgun (WGS) entry which is preliminary data.</text>
</comment>
<dbReference type="EMBL" id="ADXJ01000109">
    <property type="protein sequence ID" value="EFS01490.1"/>
    <property type="molecule type" value="Genomic_DNA"/>
</dbReference>
<sequence length="78" mass="8655">LVTLNAVNEHEIAAEPVSFTVHIVEAKEKPVPKDKPENKLTVNEKKLPQTGDKNSEGVLGFSALCLGLWLFFRNGRLK</sequence>
<dbReference type="AlphaFoldDB" id="E3ZLK8"/>
<gene>
    <name evidence="3" type="ORF">NT03LS_0295a</name>
</gene>
<dbReference type="RefSeq" id="WP_003745246.1">
    <property type="nucleotide sequence ID" value="NZ_CM001051.1"/>
</dbReference>
<dbReference type="NCBIfam" id="TIGR01167">
    <property type="entry name" value="LPXTG_anchor"/>
    <property type="match status" value="1"/>
</dbReference>
<proteinExistence type="predicted"/>
<keyword evidence="2" id="KW-0472">Membrane</keyword>
<keyword evidence="2" id="KW-1133">Transmembrane helix</keyword>
<accession>E3ZLK8</accession>
<feature type="non-terminal residue" evidence="3">
    <location>
        <position position="1"/>
    </location>
</feature>
<keyword evidence="2" id="KW-0812">Transmembrane</keyword>
<dbReference type="HOGENOM" id="CLU_2627737_0_0_9"/>
<feature type="region of interest" description="Disordered" evidence="1">
    <location>
        <begin position="30"/>
        <end position="49"/>
    </location>
</feature>
<dbReference type="PATRIC" id="fig|702453.3.peg.238"/>
<protein>
    <submittedName>
        <fullName evidence="3">Cell wall surface anchor family protein</fullName>
    </submittedName>
</protein>